<keyword evidence="5" id="KW-0482">Metalloprotease</keyword>
<dbReference type="PANTHER" id="PTHR30471">
    <property type="entry name" value="DNA REPAIR PROTEIN RADC"/>
    <property type="match status" value="1"/>
</dbReference>
<dbReference type="OrthoDB" id="9804482at2"/>
<dbReference type="PROSITE" id="PS01302">
    <property type="entry name" value="UPF0758"/>
    <property type="match status" value="1"/>
</dbReference>
<comment type="caution">
    <text evidence="7">The sequence shown here is derived from an EMBL/GenBank/DDBJ whole genome shotgun (WGS) entry which is preliminary data.</text>
</comment>
<dbReference type="InterPro" id="IPR037518">
    <property type="entry name" value="MPN"/>
</dbReference>
<keyword evidence="2" id="KW-0479">Metal-binding</keyword>
<accession>A0A316AB40</accession>
<dbReference type="InterPro" id="IPR025657">
    <property type="entry name" value="RadC_JAB"/>
</dbReference>
<dbReference type="EMBL" id="QGDT01000071">
    <property type="protein sequence ID" value="PWJ47037.1"/>
    <property type="molecule type" value="Genomic_DNA"/>
</dbReference>
<organism evidence="7 8">
    <name type="scientific">Dyadobacter jejuensis</name>
    <dbReference type="NCBI Taxonomy" id="1082580"/>
    <lineage>
        <taxon>Bacteria</taxon>
        <taxon>Pseudomonadati</taxon>
        <taxon>Bacteroidota</taxon>
        <taxon>Cytophagia</taxon>
        <taxon>Cytophagales</taxon>
        <taxon>Spirosomataceae</taxon>
        <taxon>Dyadobacter</taxon>
    </lineage>
</organism>
<keyword evidence="4" id="KW-0862">Zinc</keyword>
<dbReference type="PROSITE" id="PS50249">
    <property type="entry name" value="MPN"/>
    <property type="match status" value="1"/>
</dbReference>
<dbReference type="PANTHER" id="PTHR30471:SF3">
    <property type="entry name" value="UPF0758 PROTEIN YEES-RELATED"/>
    <property type="match status" value="1"/>
</dbReference>
<dbReference type="GO" id="GO:0008237">
    <property type="term" value="F:metallopeptidase activity"/>
    <property type="evidence" value="ECO:0007669"/>
    <property type="project" value="UniProtKB-KW"/>
</dbReference>
<proteinExistence type="predicted"/>
<gene>
    <name evidence="7" type="ORF">CLV98_1711</name>
</gene>
<evidence type="ECO:0000256" key="5">
    <source>
        <dbReference type="ARBA" id="ARBA00023049"/>
    </source>
</evidence>
<keyword evidence="3" id="KW-0378">Hydrolase</keyword>
<dbReference type="CDD" id="cd08071">
    <property type="entry name" value="MPN_DUF2466"/>
    <property type="match status" value="1"/>
</dbReference>
<evidence type="ECO:0000313" key="8">
    <source>
        <dbReference type="Proteomes" id="UP000245880"/>
    </source>
</evidence>
<sequence>MELSEIQVKYVPPAKANRTKISCSKDAYQYLHKAWSELIDFQEEFYILILNRANEVLGYRKVGEGGISGVVADSKVIFGIALKCAASSIILAHNHPSGNLLPSEADLRVTKNFINIGKILELPILDHIIISSEGYYSFKDEGKFL</sequence>
<dbReference type="Pfam" id="PF04002">
    <property type="entry name" value="RadC"/>
    <property type="match status" value="1"/>
</dbReference>
<dbReference type="GO" id="GO:0046872">
    <property type="term" value="F:metal ion binding"/>
    <property type="evidence" value="ECO:0007669"/>
    <property type="project" value="UniProtKB-KW"/>
</dbReference>
<evidence type="ECO:0000256" key="4">
    <source>
        <dbReference type="ARBA" id="ARBA00022833"/>
    </source>
</evidence>
<feature type="domain" description="MPN" evidence="6">
    <location>
        <begin position="20"/>
        <end position="144"/>
    </location>
</feature>
<dbReference type="AlphaFoldDB" id="A0A316AB40"/>
<reference evidence="7 8" key="1">
    <citation type="submission" date="2018-03" db="EMBL/GenBank/DDBJ databases">
        <title>Genomic Encyclopedia of Archaeal and Bacterial Type Strains, Phase II (KMG-II): from individual species to whole genera.</title>
        <authorList>
            <person name="Goeker M."/>
        </authorList>
    </citation>
    <scope>NUCLEOTIDE SEQUENCE [LARGE SCALE GENOMIC DNA]</scope>
    <source>
        <strain evidence="7 8">DSM 100346</strain>
    </source>
</reference>
<protein>
    <submittedName>
        <fullName evidence="7">DNA repair protein RadC</fullName>
    </submittedName>
</protein>
<name>A0A316AB40_9BACT</name>
<keyword evidence="1" id="KW-0645">Protease</keyword>
<dbReference type="Gene3D" id="3.40.140.10">
    <property type="entry name" value="Cytidine Deaminase, domain 2"/>
    <property type="match status" value="1"/>
</dbReference>
<dbReference type="GO" id="GO:0006508">
    <property type="term" value="P:proteolysis"/>
    <property type="evidence" value="ECO:0007669"/>
    <property type="project" value="UniProtKB-KW"/>
</dbReference>
<evidence type="ECO:0000259" key="6">
    <source>
        <dbReference type="PROSITE" id="PS50249"/>
    </source>
</evidence>
<keyword evidence="8" id="KW-1185">Reference proteome</keyword>
<evidence type="ECO:0000313" key="7">
    <source>
        <dbReference type="EMBL" id="PWJ47037.1"/>
    </source>
</evidence>
<dbReference type="Proteomes" id="UP000245880">
    <property type="component" value="Unassembled WGS sequence"/>
</dbReference>
<dbReference type="RefSeq" id="WP_109678543.1">
    <property type="nucleotide sequence ID" value="NZ_QGDT01000071.1"/>
</dbReference>
<evidence type="ECO:0000256" key="3">
    <source>
        <dbReference type="ARBA" id="ARBA00022801"/>
    </source>
</evidence>
<dbReference type="InterPro" id="IPR001405">
    <property type="entry name" value="UPF0758"/>
</dbReference>
<evidence type="ECO:0000256" key="1">
    <source>
        <dbReference type="ARBA" id="ARBA00022670"/>
    </source>
</evidence>
<dbReference type="InterPro" id="IPR020891">
    <property type="entry name" value="UPF0758_CS"/>
</dbReference>
<evidence type="ECO:0000256" key="2">
    <source>
        <dbReference type="ARBA" id="ARBA00022723"/>
    </source>
</evidence>